<dbReference type="STRING" id="4795.A0A225VFT0"/>
<gene>
    <name evidence="1" type="ORF">PHMEG_00024498</name>
</gene>
<reference evidence="2" key="1">
    <citation type="submission" date="2017-03" db="EMBL/GenBank/DDBJ databases">
        <title>Phytopthora megakarya and P. palmivora, two closely related causual agents of cacao black pod achieved similar genome size and gene model numbers by different mechanisms.</title>
        <authorList>
            <person name="Ali S."/>
            <person name="Shao J."/>
            <person name="Larry D.J."/>
            <person name="Kronmiller B."/>
            <person name="Shen D."/>
            <person name="Strem M.D."/>
            <person name="Melnick R.L."/>
            <person name="Guiltinan M.J."/>
            <person name="Tyler B.M."/>
            <person name="Meinhardt L.W."/>
            <person name="Bailey B.A."/>
        </authorList>
    </citation>
    <scope>NUCLEOTIDE SEQUENCE [LARGE SCALE GENOMIC DNA]</scope>
    <source>
        <strain evidence="2">zdho120</strain>
    </source>
</reference>
<evidence type="ECO:0000313" key="2">
    <source>
        <dbReference type="Proteomes" id="UP000198211"/>
    </source>
</evidence>
<dbReference type="EMBL" id="NBNE01005359">
    <property type="protein sequence ID" value="OWZ03718.1"/>
    <property type="molecule type" value="Genomic_DNA"/>
</dbReference>
<keyword evidence="2" id="KW-1185">Reference proteome</keyword>
<organism evidence="1 2">
    <name type="scientific">Phytophthora megakarya</name>
    <dbReference type="NCBI Taxonomy" id="4795"/>
    <lineage>
        <taxon>Eukaryota</taxon>
        <taxon>Sar</taxon>
        <taxon>Stramenopiles</taxon>
        <taxon>Oomycota</taxon>
        <taxon>Peronosporomycetes</taxon>
        <taxon>Peronosporales</taxon>
        <taxon>Peronosporaceae</taxon>
        <taxon>Phytophthora</taxon>
    </lineage>
</organism>
<protein>
    <submittedName>
        <fullName evidence="1">Uncharacterized protein</fullName>
    </submittedName>
</protein>
<dbReference type="AlphaFoldDB" id="A0A225VFT0"/>
<dbReference type="OrthoDB" id="59491at2759"/>
<evidence type="ECO:0000313" key="1">
    <source>
        <dbReference type="EMBL" id="OWZ03718.1"/>
    </source>
</evidence>
<comment type="caution">
    <text evidence="1">The sequence shown here is derived from an EMBL/GenBank/DDBJ whole genome shotgun (WGS) entry which is preliminary data.</text>
</comment>
<proteinExistence type="predicted"/>
<sequence>MELKSLFELNVQQAIASIVQKPRWWIKIQDSDSRELELQFLLKTFEQSLERGKTNMTDEEKHLPVLKQEVESIESYPVVKWTFNQLFVAREAE</sequence>
<accession>A0A225VFT0</accession>
<dbReference type="Proteomes" id="UP000198211">
    <property type="component" value="Unassembled WGS sequence"/>
</dbReference>
<name>A0A225VFT0_9STRA</name>